<dbReference type="STRING" id="683960.A0A1E3NUQ5"/>
<organism evidence="4 5">
    <name type="scientific">Wickerhamomyces anomalus (strain ATCC 58044 / CBS 1984 / NCYC 433 / NRRL Y-366-8)</name>
    <name type="common">Yeast</name>
    <name type="synonym">Hansenula anomala</name>
    <dbReference type="NCBI Taxonomy" id="683960"/>
    <lineage>
        <taxon>Eukaryota</taxon>
        <taxon>Fungi</taxon>
        <taxon>Dikarya</taxon>
        <taxon>Ascomycota</taxon>
        <taxon>Saccharomycotina</taxon>
        <taxon>Saccharomycetes</taxon>
        <taxon>Phaffomycetales</taxon>
        <taxon>Wickerhamomycetaceae</taxon>
        <taxon>Wickerhamomyces</taxon>
    </lineage>
</organism>
<gene>
    <name evidence="4" type="ORF">WICANDRAFT_65757</name>
</gene>
<dbReference type="EMBL" id="KV454215">
    <property type="protein sequence ID" value="ODQ56875.1"/>
    <property type="molecule type" value="Genomic_DNA"/>
</dbReference>
<dbReference type="Proteomes" id="UP000094112">
    <property type="component" value="Unassembled WGS sequence"/>
</dbReference>
<dbReference type="SUPFAM" id="SSF52540">
    <property type="entry name" value="P-loop containing nucleoside triphosphate hydrolases"/>
    <property type="match status" value="1"/>
</dbReference>
<proteinExistence type="predicted"/>
<dbReference type="RefSeq" id="XP_019036082.1">
    <property type="nucleotide sequence ID" value="XM_019183982.1"/>
</dbReference>
<reference evidence="4 5" key="1">
    <citation type="journal article" date="2016" name="Proc. Natl. Acad. Sci. U.S.A.">
        <title>Comparative genomics of biotechnologically important yeasts.</title>
        <authorList>
            <person name="Riley R."/>
            <person name="Haridas S."/>
            <person name="Wolfe K.H."/>
            <person name="Lopes M.R."/>
            <person name="Hittinger C.T."/>
            <person name="Goeker M."/>
            <person name="Salamov A.A."/>
            <person name="Wisecaver J.H."/>
            <person name="Long T.M."/>
            <person name="Calvey C.H."/>
            <person name="Aerts A.L."/>
            <person name="Barry K.W."/>
            <person name="Choi C."/>
            <person name="Clum A."/>
            <person name="Coughlan A.Y."/>
            <person name="Deshpande S."/>
            <person name="Douglass A.P."/>
            <person name="Hanson S.J."/>
            <person name="Klenk H.-P."/>
            <person name="LaButti K.M."/>
            <person name="Lapidus A."/>
            <person name="Lindquist E.A."/>
            <person name="Lipzen A.M."/>
            <person name="Meier-Kolthoff J.P."/>
            <person name="Ohm R.A."/>
            <person name="Otillar R.P."/>
            <person name="Pangilinan J.L."/>
            <person name="Peng Y."/>
            <person name="Rokas A."/>
            <person name="Rosa C.A."/>
            <person name="Scheuner C."/>
            <person name="Sibirny A.A."/>
            <person name="Slot J.C."/>
            <person name="Stielow J.B."/>
            <person name="Sun H."/>
            <person name="Kurtzman C.P."/>
            <person name="Blackwell M."/>
            <person name="Grigoriev I.V."/>
            <person name="Jeffries T.W."/>
        </authorList>
    </citation>
    <scope>NUCLEOTIDE SEQUENCE [LARGE SCALE GENOMIC DNA]</scope>
    <source>
        <strain evidence="5">ATCC 58044 / CBS 1984 / NCYC 433 / NRRL Y-366-8</strain>
    </source>
</reference>
<dbReference type="GeneID" id="30201228"/>
<sequence>MSRQKCMTCGIGLQFTDKDKVGFCKVPEFKSWNLQTRSKDVEYYKAYSKLDDEGKKILEEGMEKLNSNLTKERILNEKKERGVKITEEGIPLSCVRCYDAVHHSKFDLPENRISNYERVMDSIPENAALVHVSSAYDFPLGLMKVKKGNRAIHVVNKADLLFSNFKAPNRYGIQYFADVVERLTGSKSTHLVCSNNQWNIADLLDALPRLSYLVGYVNTGKTLLANKLRNRALSNVNDQHKWEPAQGSSFLPGLTRGNIEVDLAGKRTFDTPGVLPAKTTYDAIKPDYVKSAMTGVPLYSVRIKEARYRSVHGGQCYTAGGIAYVIPPEGTLLQIVSVTKGNPHAFRDLEKAKEVIAKQPKSFQGICVKPETTKNLVRYVIPPFYGKIDLVIKDYGYFQITPIGRYDDTCDLFEVWAPEGVVVGVRQAIASFVTKSVPLDKKGKKMKKWAKNRAQRVITRDLPTNEKLFTRLYRVPVDCEDTWAEMKLQYEKHLDEEGSTWFNGNKCKGIESQKTKYWIEKIYD</sequence>
<dbReference type="OrthoDB" id="1696305at2759"/>
<evidence type="ECO:0000313" key="4">
    <source>
        <dbReference type="EMBL" id="ODQ56875.1"/>
    </source>
</evidence>
<evidence type="ECO:0000256" key="3">
    <source>
        <dbReference type="ARBA" id="ARBA00031834"/>
    </source>
</evidence>
<dbReference type="InterPro" id="IPR050896">
    <property type="entry name" value="Mito_lipid_metab_GTPase"/>
</dbReference>
<keyword evidence="2" id="KW-0809">Transit peptide</keyword>
<evidence type="ECO:0000313" key="5">
    <source>
        <dbReference type="Proteomes" id="UP000094112"/>
    </source>
</evidence>
<dbReference type="PANTHER" id="PTHR46434">
    <property type="entry name" value="GENETIC INTERACTOR OF PROHIBITINS 3, MITOCHONDRIAL"/>
    <property type="match status" value="1"/>
</dbReference>
<accession>A0A1E3NUQ5</accession>
<evidence type="ECO:0000256" key="2">
    <source>
        <dbReference type="ARBA" id="ARBA00022946"/>
    </source>
</evidence>
<dbReference type="PANTHER" id="PTHR46434:SF1">
    <property type="entry name" value="GENETIC INTERACTOR OF PROHIBITINS 3, MITOCHONDRIAL"/>
    <property type="match status" value="1"/>
</dbReference>
<protein>
    <recommendedName>
        <fullName evidence="1">Genetic interactor of prohibitins 3, mitochondrial</fullName>
    </recommendedName>
    <alternativeName>
        <fullName evidence="3">Found in mitochondrial proteome protein 38</fullName>
    </alternativeName>
</protein>
<name>A0A1E3NUQ5_WICAA</name>
<dbReference type="Gene3D" id="3.40.50.300">
    <property type="entry name" value="P-loop containing nucleotide triphosphate hydrolases"/>
    <property type="match status" value="1"/>
</dbReference>
<dbReference type="GO" id="GO:0005739">
    <property type="term" value="C:mitochondrion"/>
    <property type="evidence" value="ECO:0007669"/>
    <property type="project" value="TreeGrafter"/>
</dbReference>
<dbReference type="InterPro" id="IPR027417">
    <property type="entry name" value="P-loop_NTPase"/>
</dbReference>
<dbReference type="AlphaFoldDB" id="A0A1E3NUQ5"/>
<keyword evidence="5" id="KW-1185">Reference proteome</keyword>
<evidence type="ECO:0000256" key="1">
    <source>
        <dbReference type="ARBA" id="ARBA00018901"/>
    </source>
</evidence>